<gene>
    <name evidence="2" type="ORF">RUM43_012419</name>
</gene>
<feature type="region of interest" description="Disordered" evidence="1">
    <location>
        <begin position="22"/>
        <end position="42"/>
    </location>
</feature>
<name>A0AAN8S0C5_POLSC</name>
<dbReference type="Proteomes" id="UP001372834">
    <property type="component" value="Unassembled WGS sequence"/>
</dbReference>
<reference evidence="2 3" key="1">
    <citation type="submission" date="2023-10" db="EMBL/GenBank/DDBJ databases">
        <title>Genomes of two closely related lineages of the louse Polyplax serrata with different host specificities.</title>
        <authorList>
            <person name="Martinu J."/>
            <person name="Tarabai H."/>
            <person name="Stefka J."/>
            <person name="Hypsa V."/>
        </authorList>
    </citation>
    <scope>NUCLEOTIDE SEQUENCE [LARGE SCALE GENOMIC DNA]</scope>
    <source>
        <strain evidence="2">HR10_N</strain>
    </source>
</reference>
<protein>
    <submittedName>
        <fullName evidence="2">Uncharacterized protein</fullName>
    </submittedName>
</protein>
<organism evidence="2 3">
    <name type="scientific">Polyplax serrata</name>
    <name type="common">Common mouse louse</name>
    <dbReference type="NCBI Taxonomy" id="468196"/>
    <lineage>
        <taxon>Eukaryota</taxon>
        <taxon>Metazoa</taxon>
        <taxon>Ecdysozoa</taxon>
        <taxon>Arthropoda</taxon>
        <taxon>Hexapoda</taxon>
        <taxon>Insecta</taxon>
        <taxon>Pterygota</taxon>
        <taxon>Neoptera</taxon>
        <taxon>Paraneoptera</taxon>
        <taxon>Psocodea</taxon>
        <taxon>Troctomorpha</taxon>
        <taxon>Phthiraptera</taxon>
        <taxon>Anoplura</taxon>
        <taxon>Polyplacidae</taxon>
        <taxon>Polyplax</taxon>
    </lineage>
</organism>
<evidence type="ECO:0000313" key="2">
    <source>
        <dbReference type="EMBL" id="KAK6619662.1"/>
    </source>
</evidence>
<comment type="caution">
    <text evidence="2">The sequence shown here is derived from an EMBL/GenBank/DDBJ whole genome shotgun (WGS) entry which is preliminary data.</text>
</comment>
<dbReference type="AlphaFoldDB" id="A0AAN8S0C5"/>
<dbReference type="EMBL" id="JAWJWE010000040">
    <property type="protein sequence ID" value="KAK6619662.1"/>
    <property type="molecule type" value="Genomic_DNA"/>
</dbReference>
<accession>A0AAN8S0C5</accession>
<evidence type="ECO:0000313" key="3">
    <source>
        <dbReference type="Proteomes" id="UP001372834"/>
    </source>
</evidence>
<proteinExistence type="predicted"/>
<evidence type="ECO:0000256" key="1">
    <source>
        <dbReference type="SAM" id="MobiDB-lite"/>
    </source>
</evidence>
<sequence length="88" mass="10219">MQLTELHTRRWFSSEFIRTSKIKVHSEGSEEPESSDAHAQRPNNYLLLVAESDVKQMEAVKMGHEPQECHEMIFWPKGGAGREDPRRI</sequence>